<dbReference type="AlphaFoldDB" id="A0A0J8BSL4"/>
<dbReference type="EMBL" id="LFNT01000074">
    <property type="protein sequence ID" value="KMS68590.1"/>
    <property type="molecule type" value="Genomic_DNA"/>
</dbReference>
<sequence>MSGLRVIPTWRHGQERLYVCAADGRNIAWYDREAARINLLSDDRREDVLEALGPFVTGPVTVGPPPVPRHRVQGLHI</sequence>
<proteinExistence type="predicted"/>
<dbReference type="PATRIC" id="fig|1938.3.peg.8394"/>
<gene>
    <name evidence="1" type="ORF">ACM01_38580</name>
</gene>
<accession>A0A0J8BSL4</accession>
<protein>
    <recommendedName>
        <fullName evidence="3">NERD domain-containing protein</fullName>
    </recommendedName>
</protein>
<reference evidence="1 2" key="1">
    <citation type="submission" date="2015-06" db="EMBL/GenBank/DDBJ databases">
        <authorList>
            <person name="Ju K.-S."/>
            <person name="Doroghazi J.R."/>
            <person name="Metcalf W.W."/>
        </authorList>
    </citation>
    <scope>NUCLEOTIDE SEQUENCE [LARGE SCALE GENOMIC DNA]</scope>
    <source>
        <strain evidence="1 2">NRRL 3414</strain>
    </source>
</reference>
<organism evidence="1 2">
    <name type="scientific">Streptomyces viridochromogenes</name>
    <dbReference type="NCBI Taxonomy" id="1938"/>
    <lineage>
        <taxon>Bacteria</taxon>
        <taxon>Bacillati</taxon>
        <taxon>Actinomycetota</taxon>
        <taxon>Actinomycetes</taxon>
        <taxon>Kitasatosporales</taxon>
        <taxon>Streptomycetaceae</taxon>
        <taxon>Streptomyces</taxon>
    </lineage>
</organism>
<name>A0A0J8BSL4_STRVR</name>
<evidence type="ECO:0008006" key="3">
    <source>
        <dbReference type="Google" id="ProtNLM"/>
    </source>
</evidence>
<comment type="caution">
    <text evidence="1">The sequence shown here is derived from an EMBL/GenBank/DDBJ whole genome shotgun (WGS) entry which is preliminary data.</text>
</comment>
<evidence type="ECO:0000313" key="2">
    <source>
        <dbReference type="Proteomes" id="UP000037432"/>
    </source>
</evidence>
<feature type="non-terminal residue" evidence="1">
    <location>
        <position position="77"/>
    </location>
</feature>
<evidence type="ECO:0000313" key="1">
    <source>
        <dbReference type="EMBL" id="KMS68590.1"/>
    </source>
</evidence>
<dbReference type="Proteomes" id="UP000037432">
    <property type="component" value="Unassembled WGS sequence"/>
</dbReference>